<dbReference type="GeneID" id="59293504"/>
<gene>
    <name evidence="1" type="ORF">HO173_011864</name>
</gene>
<keyword evidence="2" id="KW-1185">Reference proteome</keyword>
<evidence type="ECO:0000313" key="2">
    <source>
        <dbReference type="Proteomes" id="UP000578531"/>
    </source>
</evidence>
<protein>
    <submittedName>
        <fullName evidence="1">Uncharacterized protein</fullName>
    </submittedName>
</protein>
<dbReference type="RefSeq" id="XP_037159376.1">
    <property type="nucleotide sequence ID" value="XM_037313740.1"/>
</dbReference>
<dbReference type="AlphaFoldDB" id="A0A8H6FHP7"/>
<organism evidence="1 2">
    <name type="scientific">Letharia columbiana</name>
    <dbReference type="NCBI Taxonomy" id="112416"/>
    <lineage>
        <taxon>Eukaryota</taxon>
        <taxon>Fungi</taxon>
        <taxon>Dikarya</taxon>
        <taxon>Ascomycota</taxon>
        <taxon>Pezizomycotina</taxon>
        <taxon>Lecanoromycetes</taxon>
        <taxon>OSLEUM clade</taxon>
        <taxon>Lecanoromycetidae</taxon>
        <taxon>Lecanorales</taxon>
        <taxon>Lecanorineae</taxon>
        <taxon>Parmeliaceae</taxon>
        <taxon>Letharia</taxon>
    </lineage>
</organism>
<reference evidence="1 2" key="1">
    <citation type="journal article" date="2020" name="Genomics">
        <title>Complete, high-quality genomes from long-read metagenomic sequencing of two wolf lichen thalli reveals enigmatic genome architecture.</title>
        <authorList>
            <person name="McKenzie S.K."/>
            <person name="Walston R.F."/>
            <person name="Allen J.L."/>
        </authorList>
    </citation>
    <scope>NUCLEOTIDE SEQUENCE [LARGE SCALE GENOMIC DNA]</scope>
    <source>
        <strain evidence="1">WasteWater2</strain>
    </source>
</reference>
<evidence type="ECO:0000313" key="1">
    <source>
        <dbReference type="EMBL" id="KAF6228561.1"/>
    </source>
</evidence>
<sequence>MHLSTACFLGTTTQTPQLTYSLHRSTQYDDHGDTSEANPSATLRAFEELGDTTPKCGCSWTITKRAPEAGRDAPGIDGSSVLRLSANDFRSQAQAHGVGTVYNVKLFPTTTPQDEPTSTVSTQ</sequence>
<accession>A0A8H6FHP7</accession>
<name>A0A8H6FHP7_9LECA</name>
<dbReference type="Proteomes" id="UP000578531">
    <property type="component" value="Unassembled WGS sequence"/>
</dbReference>
<proteinExistence type="predicted"/>
<comment type="caution">
    <text evidence="1">The sequence shown here is derived from an EMBL/GenBank/DDBJ whole genome shotgun (WGS) entry which is preliminary data.</text>
</comment>
<dbReference type="EMBL" id="JACCJC010000079">
    <property type="protein sequence ID" value="KAF6228561.1"/>
    <property type="molecule type" value="Genomic_DNA"/>
</dbReference>